<dbReference type="Proteomes" id="UP000314294">
    <property type="component" value="Unassembled WGS sequence"/>
</dbReference>
<name>A0A4Z2FVH9_9TELE</name>
<gene>
    <name evidence="2" type="ORF">EYF80_044768</name>
</gene>
<dbReference type="AlphaFoldDB" id="A0A4Z2FVH9"/>
<sequence>MRSRLQRYGKRHPQLLVSGGMGLLSLLALVLLWAAVQAAGHRGCCTTFSKVHAVRSIVKRGGAVQCRWQGITEGCSINAV</sequence>
<evidence type="ECO:0000256" key="1">
    <source>
        <dbReference type="SAM" id="SignalP"/>
    </source>
</evidence>
<keyword evidence="1" id="KW-0732">Signal</keyword>
<dbReference type="EMBL" id="SRLO01000871">
    <property type="protein sequence ID" value="TNN45021.1"/>
    <property type="molecule type" value="Genomic_DNA"/>
</dbReference>
<reference evidence="2 3" key="1">
    <citation type="submission" date="2019-03" db="EMBL/GenBank/DDBJ databases">
        <title>First draft genome of Liparis tanakae, snailfish: a comprehensive survey of snailfish specific genes.</title>
        <authorList>
            <person name="Kim W."/>
            <person name="Song I."/>
            <person name="Jeong J.-H."/>
            <person name="Kim D."/>
            <person name="Kim S."/>
            <person name="Ryu S."/>
            <person name="Song J.Y."/>
            <person name="Lee S.K."/>
        </authorList>
    </citation>
    <scope>NUCLEOTIDE SEQUENCE [LARGE SCALE GENOMIC DNA]</scope>
    <source>
        <tissue evidence="2">Muscle</tissue>
    </source>
</reference>
<protein>
    <submittedName>
        <fullName evidence="2">Uncharacterized protein</fullName>
    </submittedName>
</protein>
<keyword evidence="3" id="KW-1185">Reference proteome</keyword>
<organism evidence="2 3">
    <name type="scientific">Liparis tanakae</name>
    <name type="common">Tanaka's snailfish</name>
    <dbReference type="NCBI Taxonomy" id="230148"/>
    <lineage>
        <taxon>Eukaryota</taxon>
        <taxon>Metazoa</taxon>
        <taxon>Chordata</taxon>
        <taxon>Craniata</taxon>
        <taxon>Vertebrata</taxon>
        <taxon>Euteleostomi</taxon>
        <taxon>Actinopterygii</taxon>
        <taxon>Neopterygii</taxon>
        <taxon>Teleostei</taxon>
        <taxon>Neoteleostei</taxon>
        <taxon>Acanthomorphata</taxon>
        <taxon>Eupercaria</taxon>
        <taxon>Perciformes</taxon>
        <taxon>Cottioidei</taxon>
        <taxon>Cottales</taxon>
        <taxon>Liparidae</taxon>
        <taxon>Liparis</taxon>
    </lineage>
</organism>
<accession>A0A4Z2FVH9</accession>
<proteinExistence type="predicted"/>
<evidence type="ECO:0000313" key="3">
    <source>
        <dbReference type="Proteomes" id="UP000314294"/>
    </source>
</evidence>
<feature type="signal peptide" evidence="1">
    <location>
        <begin position="1"/>
        <end position="38"/>
    </location>
</feature>
<comment type="caution">
    <text evidence="2">The sequence shown here is derived from an EMBL/GenBank/DDBJ whole genome shotgun (WGS) entry which is preliminary data.</text>
</comment>
<feature type="chain" id="PRO_5021338218" evidence="1">
    <location>
        <begin position="39"/>
        <end position="80"/>
    </location>
</feature>
<evidence type="ECO:0000313" key="2">
    <source>
        <dbReference type="EMBL" id="TNN45021.1"/>
    </source>
</evidence>